<protein>
    <submittedName>
        <fullName evidence="2">Uncharacterized protein</fullName>
    </submittedName>
</protein>
<feature type="region of interest" description="Disordered" evidence="1">
    <location>
        <begin position="1"/>
        <end position="103"/>
    </location>
</feature>
<dbReference type="Proteomes" id="UP001066276">
    <property type="component" value="Chromosome 6"/>
</dbReference>
<dbReference type="EMBL" id="JANPWB010000010">
    <property type="protein sequence ID" value="KAJ1135857.1"/>
    <property type="molecule type" value="Genomic_DNA"/>
</dbReference>
<comment type="caution">
    <text evidence="2">The sequence shown here is derived from an EMBL/GenBank/DDBJ whole genome shotgun (WGS) entry which is preliminary data.</text>
</comment>
<accession>A0AAV7Q9G1</accession>
<feature type="compositionally biased region" description="Low complexity" evidence="1">
    <location>
        <begin position="1"/>
        <end position="18"/>
    </location>
</feature>
<gene>
    <name evidence="2" type="ORF">NDU88_002286</name>
</gene>
<evidence type="ECO:0000313" key="2">
    <source>
        <dbReference type="EMBL" id="KAJ1135857.1"/>
    </source>
</evidence>
<evidence type="ECO:0000256" key="1">
    <source>
        <dbReference type="SAM" id="MobiDB-lite"/>
    </source>
</evidence>
<organism evidence="2 3">
    <name type="scientific">Pleurodeles waltl</name>
    <name type="common">Iberian ribbed newt</name>
    <dbReference type="NCBI Taxonomy" id="8319"/>
    <lineage>
        <taxon>Eukaryota</taxon>
        <taxon>Metazoa</taxon>
        <taxon>Chordata</taxon>
        <taxon>Craniata</taxon>
        <taxon>Vertebrata</taxon>
        <taxon>Euteleostomi</taxon>
        <taxon>Amphibia</taxon>
        <taxon>Batrachia</taxon>
        <taxon>Caudata</taxon>
        <taxon>Salamandroidea</taxon>
        <taxon>Salamandridae</taxon>
        <taxon>Pleurodelinae</taxon>
        <taxon>Pleurodeles</taxon>
    </lineage>
</organism>
<feature type="region of interest" description="Disordered" evidence="1">
    <location>
        <begin position="111"/>
        <end position="130"/>
    </location>
</feature>
<evidence type="ECO:0000313" key="3">
    <source>
        <dbReference type="Proteomes" id="UP001066276"/>
    </source>
</evidence>
<keyword evidence="3" id="KW-1185">Reference proteome</keyword>
<dbReference type="AlphaFoldDB" id="A0AAV7Q9G1"/>
<proteinExistence type="predicted"/>
<reference evidence="2" key="1">
    <citation type="journal article" date="2022" name="bioRxiv">
        <title>Sequencing and chromosome-scale assembly of the giantPleurodeles waltlgenome.</title>
        <authorList>
            <person name="Brown T."/>
            <person name="Elewa A."/>
            <person name="Iarovenko S."/>
            <person name="Subramanian E."/>
            <person name="Araus A.J."/>
            <person name="Petzold A."/>
            <person name="Susuki M."/>
            <person name="Suzuki K.-i.T."/>
            <person name="Hayashi T."/>
            <person name="Toyoda A."/>
            <person name="Oliveira C."/>
            <person name="Osipova E."/>
            <person name="Leigh N.D."/>
            <person name="Simon A."/>
            <person name="Yun M.H."/>
        </authorList>
    </citation>
    <scope>NUCLEOTIDE SEQUENCE</scope>
    <source>
        <strain evidence="2">20211129_DDA</strain>
        <tissue evidence="2">Liver</tissue>
    </source>
</reference>
<sequence>MGPVSASTLGSLTTTAQSPPAAPRDAPNVRNHQSPPEGGGGRQQHPSPGHATGRSKPHPRWGLAHSFESGLLLAATGPGGTDSASRPTPDPGARQTAGRSPWGLQHRISSLMRRQHQARRATPPIRDVPSPVPQITFCCCSSPAAARLFS</sequence>
<name>A0AAV7Q9G1_PLEWA</name>